<feature type="region of interest" description="Disordered" evidence="7">
    <location>
        <begin position="665"/>
        <end position="698"/>
    </location>
</feature>
<feature type="transmembrane region" description="Helical" evidence="8">
    <location>
        <begin position="274"/>
        <end position="292"/>
    </location>
</feature>
<dbReference type="Gene3D" id="3.30.70.1450">
    <property type="entry name" value="Regulator of K+ conductance, C-terminal domain"/>
    <property type="match status" value="1"/>
</dbReference>
<evidence type="ECO:0000259" key="10">
    <source>
        <dbReference type="PROSITE" id="PS51202"/>
    </source>
</evidence>
<feature type="domain" description="RCK C-terminal" evidence="10">
    <location>
        <begin position="579"/>
        <end position="663"/>
    </location>
</feature>
<dbReference type="Gene3D" id="3.40.50.720">
    <property type="entry name" value="NAD(P)-binding Rossmann-like Domain"/>
    <property type="match status" value="1"/>
</dbReference>
<dbReference type="EMBL" id="BAABRU010000016">
    <property type="protein sequence ID" value="GAA5530197.1"/>
    <property type="molecule type" value="Genomic_DNA"/>
</dbReference>
<comment type="caution">
    <text evidence="11">The sequence shown here is derived from an EMBL/GenBank/DDBJ whole genome shotgun (WGS) entry which is preliminary data.</text>
</comment>
<evidence type="ECO:0000256" key="1">
    <source>
        <dbReference type="ARBA" id="ARBA00004141"/>
    </source>
</evidence>
<keyword evidence="4 8" id="KW-0812">Transmembrane</keyword>
<feature type="transmembrane region" description="Helical" evidence="8">
    <location>
        <begin position="221"/>
        <end position="254"/>
    </location>
</feature>
<dbReference type="Pfam" id="PF02080">
    <property type="entry name" value="TrkA_C"/>
    <property type="match status" value="1"/>
</dbReference>
<feature type="transmembrane region" description="Helical" evidence="8">
    <location>
        <begin position="192"/>
        <end position="209"/>
    </location>
</feature>
<comment type="similarity">
    <text evidence="2">Belongs to the monovalent cation:proton antiporter 2 (CPA2) transporter (TC 2.A.37) family.</text>
</comment>
<keyword evidence="5 8" id="KW-1133">Transmembrane helix</keyword>
<evidence type="ECO:0000256" key="4">
    <source>
        <dbReference type="ARBA" id="ARBA00022692"/>
    </source>
</evidence>
<feature type="transmembrane region" description="Helical" evidence="8">
    <location>
        <begin position="149"/>
        <end position="172"/>
    </location>
</feature>
<feature type="transmembrane region" description="Helical" evidence="8">
    <location>
        <begin position="6"/>
        <end position="25"/>
    </location>
</feature>
<dbReference type="RefSeq" id="WP_345723795.1">
    <property type="nucleotide sequence ID" value="NZ_BAABRU010000016.1"/>
</dbReference>
<dbReference type="SUPFAM" id="SSF51735">
    <property type="entry name" value="NAD(P)-binding Rossmann-fold domains"/>
    <property type="match status" value="1"/>
</dbReference>
<evidence type="ECO:0000256" key="6">
    <source>
        <dbReference type="ARBA" id="ARBA00023136"/>
    </source>
</evidence>
<feature type="transmembrane region" description="Helical" evidence="8">
    <location>
        <begin position="32"/>
        <end position="51"/>
    </location>
</feature>
<dbReference type="Proteomes" id="UP001428290">
    <property type="component" value="Unassembled WGS sequence"/>
</dbReference>
<evidence type="ECO:0000313" key="11">
    <source>
        <dbReference type="EMBL" id="GAA5530197.1"/>
    </source>
</evidence>
<dbReference type="PROSITE" id="PS51202">
    <property type="entry name" value="RCK_C"/>
    <property type="match status" value="1"/>
</dbReference>
<dbReference type="PANTHER" id="PTHR42751:SF1">
    <property type="entry name" value="CATION_PROTON ANTIPORTER YBAL-RELATED"/>
    <property type="match status" value="1"/>
</dbReference>
<proteinExistence type="inferred from homology"/>
<dbReference type="InterPro" id="IPR036721">
    <property type="entry name" value="RCK_C_sf"/>
</dbReference>
<dbReference type="Pfam" id="PF02254">
    <property type="entry name" value="TrkA_N"/>
    <property type="match status" value="1"/>
</dbReference>
<accession>A0ABP9X464</accession>
<evidence type="ECO:0000256" key="8">
    <source>
        <dbReference type="SAM" id="Phobius"/>
    </source>
</evidence>
<name>A0ABP9X464_9CHLR</name>
<evidence type="ECO:0000256" key="3">
    <source>
        <dbReference type="ARBA" id="ARBA00022448"/>
    </source>
</evidence>
<dbReference type="Gene3D" id="1.20.1530.20">
    <property type="match status" value="1"/>
</dbReference>
<dbReference type="InterPro" id="IPR006037">
    <property type="entry name" value="RCK_C"/>
</dbReference>
<gene>
    <name evidence="11" type="primary">kefB</name>
    <name evidence="11" type="ORF">Hgul01_04015</name>
</gene>
<organism evidence="11 12">
    <name type="scientific">Herpetosiphon gulosus</name>
    <dbReference type="NCBI Taxonomy" id="1973496"/>
    <lineage>
        <taxon>Bacteria</taxon>
        <taxon>Bacillati</taxon>
        <taxon>Chloroflexota</taxon>
        <taxon>Chloroflexia</taxon>
        <taxon>Herpetosiphonales</taxon>
        <taxon>Herpetosiphonaceae</taxon>
        <taxon>Herpetosiphon</taxon>
    </lineage>
</organism>
<feature type="compositionally biased region" description="Polar residues" evidence="7">
    <location>
        <begin position="665"/>
        <end position="675"/>
    </location>
</feature>
<feature type="transmembrane region" description="Helical" evidence="8">
    <location>
        <begin position="88"/>
        <end position="110"/>
    </location>
</feature>
<evidence type="ECO:0000256" key="7">
    <source>
        <dbReference type="SAM" id="MobiDB-lite"/>
    </source>
</evidence>
<evidence type="ECO:0000259" key="9">
    <source>
        <dbReference type="PROSITE" id="PS51201"/>
    </source>
</evidence>
<dbReference type="InterPro" id="IPR036291">
    <property type="entry name" value="NAD(P)-bd_dom_sf"/>
</dbReference>
<dbReference type="InterPro" id="IPR038770">
    <property type="entry name" value="Na+/solute_symporter_sf"/>
</dbReference>
<sequence length="698" mass="73817">MPHDISLITNISVALVVAFAGGLLARRLGLPTIVGYLLAGMLIGPFTPGFVGDIGDISQLAEIGVIFLMFGVGLHFSLKDLWSVRKVAIPGAALQMLLATGLGFGLTRLWGWTTAAGLVVGLAISIASTVVLLRGLIDAGQLNTPAGQTAVGWLVLEDLATVLILVLLPALFGNEGGNPWVTGGLALLKTTAFVLIILFVGGRFLPWLLTSIAHSRSRELFILAAVAVALGTAFAATAAFGVSLALGAFLAGVVLGESEISHQVGDEVLPFREIFAVIFFVSVGMLVNPQYLWDHIGQVVALTALIVVGKAIFTLFLGLILPSTGRTMIVVAAGLSQIGEFSFIVGQAGVGLGVLTQDQYSLVLAGAMFSIMLNPVMFWSIPHVETWLKRYPKLWARFERHATTEPQPTQLPQAEHVVVVGYGRVGEHIGTVLNRLQIPFLVVEADNHRADDFITKHIPTLIGDAANSDVLTHAKLEQAKALVVTLPNEAASELVVAAARDIAPNLPIIARAATTSGVQRLADLGAQDVIHPELEGGLEIIRHTLLHLGYAATQVQGYTDAVRRDQYHTNITPTEHLILEQLIQSVRGFEIAWRSIAASSTMIGQSLAALNIRAQTGASVIAVIRDQQLISNPESQLTLAPGDLLGLIGDKSQISAADALINRSQAGDQAANSPQAGKFAPSAAELLDKTSDLSTSNS</sequence>
<feature type="transmembrane region" description="Helical" evidence="8">
    <location>
        <begin position="362"/>
        <end position="381"/>
    </location>
</feature>
<dbReference type="Pfam" id="PF00999">
    <property type="entry name" value="Na_H_Exchanger"/>
    <property type="match status" value="1"/>
</dbReference>
<feature type="transmembrane region" description="Helical" evidence="8">
    <location>
        <begin position="327"/>
        <end position="355"/>
    </location>
</feature>
<dbReference type="InterPro" id="IPR006153">
    <property type="entry name" value="Cation/H_exchanger_TM"/>
</dbReference>
<reference evidence="11 12" key="1">
    <citation type="submission" date="2024-02" db="EMBL/GenBank/DDBJ databases">
        <title>Herpetosiphon gulosus NBRC 112829.</title>
        <authorList>
            <person name="Ichikawa N."/>
            <person name="Katano-Makiyama Y."/>
            <person name="Hidaka K."/>
        </authorList>
    </citation>
    <scope>NUCLEOTIDE SEQUENCE [LARGE SCALE GENOMIC DNA]</scope>
    <source>
        <strain evidence="11 12">NBRC 112829</strain>
    </source>
</reference>
<dbReference type="PROSITE" id="PS51201">
    <property type="entry name" value="RCK_N"/>
    <property type="match status" value="1"/>
</dbReference>
<evidence type="ECO:0000256" key="5">
    <source>
        <dbReference type="ARBA" id="ARBA00022989"/>
    </source>
</evidence>
<comment type="subcellular location">
    <subcellularLocation>
        <location evidence="1">Membrane</location>
        <topology evidence="1">Multi-pass membrane protein</topology>
    </subcellularLocation>
</comment>
<keyword evidence="3" id="KW-0813">Transport</keyword>
<keyword evidence="12" id="KW-1185">Reference proteome</keyword>
<feature type="domain" description="RCK N-terminal" evidence="9">
    <location>
        <begin position="414"/>
        <end position="531"/>
    </location>
</feature>
<dbReference type="SUPFAM" id="SSF116726">
    <property type="entry name" value="TrkA C-terminal domain-like"/>
    <property type="match status" value="1"/>
</dbReference>
<evidence type="ECO:0000256" key="2">
    <source>
        <dbReference type="ARBA" id="ARBA00005551"/>
    </source>
</evidence>
<feature type="transmembrane region" description="Helical" evidence="8">
    <location>
        <begin position="57"/>
        <end position="76"/>
    </location>
</feature>
<dbReference type="PANTHER" id="PTHR42751">
    <property type="entry name" value="SODIUM/HYDROGEN EXCHANGER FAMILY/TRKA DOMAIN PROTEIN"/>
    <property type="match status" value="1"/>
</dbReference>
<keyword evidence="6 8" id="KW-0472">Membrane</keyword>
<evidence type="ECO:0000313" key="12">
    <source>
        <dbReference type="Proteomes" id="UP001428290"/>
    </source>
</evidence>
<feature type="transmembrane region" description="Helical" evidence="8">
    <location>
        <begin position="299"/>
        <end position="321"/>
    </location>
</feature>
<dbReference type="InterPro" id="IPR003148">
    <property type="entry name" value="RCK_N"/>
</dbReference>
<feature type="transmembrane region" description="Helical" evidence="8">
    <location>
        <begin position="116"/>
        <end position="137"/>
    </location>
</feature>
<protein>
    <submittedName>
        <fullName evidence="11">Glutathione-regulated potassium-efflux system protein KefB</fullName>
    </submittedName>
</protein>